<evidence type="ECO:0000313" key="3">
    <source>
        <dbReference type="EMBL" id="KAG1776186.1"/>
    </source>
</evidence>
<feature type="chain" id="PRO_5040183757" evidence="2">
    <location>
        <begin position="21"/>
        <end position="139"/>
    </location>
</feature>
<sequence length="139" mass="15125">MYRLTTVLITLCAIFFTVLAAPLRLNRTATISLEKRTSHTGEGTWFEVGTGACGYTDTDSDPIVAISANIYGSGSNCNQWIHITNTDNGQSAYGKTRDECESCGSGSLDMSPGLFEELSTLDTGEIPISWHFMSKNWSP</sequence>
<gene>
    <name evidence="3" type="ORF">EV702DRAFT_1180036</name>
</gene>
<dbReference type="SUPFAM" id="SSF50685">
    <property type="entry name" value="Barwin-like endoglucanases"/>
    <property type="match status" value="1"/>
</dbReference>
<accession>A0A9P6ZUR3</accession>
<reference evidence="3" key="1">
    <citation type="journal article" date="2020" name="New Phytol.">
        <title>Comparative genomics reveals dynamic genome evolution in host specialist ectomycorrhizal fungi.</title>
        <authorList>
            <person name="Lofgren L.A."/>
            <person name="Nguyen N.H."/>
            <person name="Vilgalys R."/>
            <person name="Ruytinx J."/>
            <person name="Liao H.L."/>
            <person name="Branco S."/>
            <person name="Kuo A."/>
            <person name="LaButti K."/>
            <person name="Lipzen A."/>
            <person name="Andreopoulos W."/>
            <person name="Pangilinan J."/>
            <person name="Riley R."/>
            <person name="Hundley H."/>
            <person name="Na H."/>
            <person name="Barry K."/>
            <person name="Grigoriev I.V."/>
            <person name="Stajich J.E."/>
            <person name="Kennedy P.G."/>
        </authorList>
    </citation>
    <scope>NUCLEOTIDE SEQUENCE</scope>
    <source>
        <strain evidence="3">DOB743</strain>
    </source>
</reference>
<organism evidence="3 4">
    <name type="scientific">Suillus placidus</name>
    <dbReference type="NCBI Taxonomy" id="48579"/>
    <lineage>
        <taxon>Eukaryota</taxon>
        <taxon>Fungi</taxon>
        <taxon>Dikarya</taxon>
        <taxon>Basidiomycota</taxon>
        <taxon>Agaricomycotina</taxon>
        <taxon>Agaricomycetes</taxon>
        <taxon>Agaricomycetidae</taxon>
        <taxon>Boletales</taxon>
        <taxon>Suillineae</taxon>
        <taxon>Suillaceae</taxon>
        <taxon>Suillus</taxon>
    </lineage>
</organism>
<feature type="signal peptide" evidence="2">
    <location>
        <begin position="1"/>
        <end position="20"/>
    </location>
</feature>
<dbReference type="OrthoDB" id="406505at2759"/>
<dbReference type="CDD" id="cd22191">
    <property type="entry name" value="DPBB_RlpA_EXP_N-like"/>
    <property type="match status" value="1"/>
</dbReference>
<keyword evidence="1 2" id="KW-0732">Signal</keyword>
<dbReference type="AlphaFoldDB" id="A0A9P6ZUR3"/>
<comment type="caution">
    <text evidence="3">The sequence shown here is derived from an EMBL/GenBank/DDBJ whole genome shotgun (WGS) entry which is preliminary data.</text>
</comment>
<dbReference type="EMBL" id="JABBWD010000028">
    <property type="protein sequence ID" value="KAG1776186.1"/>
    <property type="molecule type" value="Genomic_DNA"/>
</dbReference>
<protein>
    <submittedName>
        <fullName evidence="3">RlpA-like double-psi beta-barrel-protein domain-containing protein-containing protein</fullName>
    </submittedName>
</protein>
<dbReference type="InterPro" id="IPR051477">
    <property type="entry name" value="Expansin_CellWall"/>
</dbReference>
<dbReference type="Proteomes" id="UP000714275">
    <property type="component" value="Unassembled WGS sequence"/>
</dbReference>
<evidence type="ECO:0000256" key="1">
    <source>
        <dbReference type="ARBA" id="ARBA00022729"/>
    </source>
</evidence>
<evidence type="ECO:0000256" key="2">
    <source>
        <dbReference type="SAM" id="SignalP"/>
    </source>
</evidence>
<dbReference type="InterPro" id="IPR036908">
    <property type="entry name" value="RlpA-like_sf"/>
</dbReference>
<keyword evidence="4" id="KW-1185">Reference proteome</keyword>
<name>A0A9P6ZUR3_9AGAM</name>
<evidence type="ECO:0000313" key="4">
    <source>
        <dbReference type="Proteomes" id="UP000714275"/>
    </source>
</evidence>
<dbReference type="Gene3D" id="2.40.40.10">
    <property type="entry name" value="RlpA-like domain"/>
    <property type="match status" value="1"/>
</dbReference>
<dbReference type="PANTHER" id="PTHR31836:SF28">
    <property type="entry name" value="SRCR DOMAIN-CONTAINING PROTEIN-RELATED"/>
    <property type="match status" value="1"/>
</dbReference>
<proteinExistence type="predicted"/>
<dbReference type="PANTHER" id="PTHR31836">
    <property type="match status" value="1"/>
</dbReference>